<name>A0ACB8KHT9_CITSI</name>
<reference evidence="2" key="1">
    <citation type="journal article" date="2023" name="Hortic. Res.">
        <title>A chromosome-level phased genome enabling allele-level studies in sweet orange: a case study on citrus Huanglongbing tolerance.</title>
        <authorList>
            <person name="Wu B."/>
            <person name="Yu Q."/>
            <person name="Deng Z."/>
            <person name="Duan Y."/>
            <person name="Luo F."/>
            <person name="Gmitter F. Jr."/>
        </authorList>
    </citation>
    <scope>NUCLEOTIDE SEQUENCE [LARGE SCALE GENOMIC DNA]</scope>
    <source>
        <strain evidence="2">cv. Valencia</strain>
    </source>
</reference>
<accession>A0ACB8KHT9</accession>
<keyword evidence="2" id="KW-1185">Reference proteome</keyword>
<proteinExistence type="predicted"/>
<dbReference type="Proteomes" id="UP000829398">
    <property type="component" value="Chromosome 5"/>
</dbReference>
<evidence type="ECO:0000313" key="2">
    <source>
        <dbReference type="Proteomes" id="UP000829398"/>
    </source>
</evidence>
<organism evidence="1 2">
    <name type="scientific">Citrus sinensis</name>
    <name type="common">Sweet orange</name>
    <name type="synonym">Citrus aurantium var. sinensis</name>
    <dbReference type="NCBI Taxonomy" id="2711"/>
    <lineage>
        <taxon>Eukaryota</taxon>
        <taxon>Viridiplantae</taxon>
        <taxon>Streptophyta</taxon>
        <taxon>Embryophyta</taxon>
        <taxon>Tracheophyta</taxon>
        <taxon>Spermatophyta</taxon>
        <taxon>Magnoliopsida</taxon>
        <taxon>eudicotyledons</taxon>
        <taxon>Gunneridae</taxon>
        <taxon>Pentapetalae</taxon>
        <taxon>rosids</taxon>
        <taxon>malvids</taxon>
        <taxon>Sapindales</taxon>
        <taxon>Rutaceae</taxon>
        <taxon>Aurantioideae</taxon>
        <taxon>Citrus</taxon>
    </lineage>
</organism>
<protein>
    <submittedName>
        <fullName evidence="1">Uncharacterized protein</fullName>
    </submittedName>
</protein>
<gene>
    <name evidence="1" type="ORF">KPL71_015259</name>
</gene>
<sequence>MDVHNAFLHGDLAEEVYMQLPPGFSTTSSSKVCRLRKSLYGLRQAPRNWFAKLAGALKSFGFDQSYADYSLFTFASHDISIRVLVYVDDLIIAGNNTTAISAFKAYLSRCFHMKDLGVLKYFLGIEISRGPTGMFLSQRKHTLDILAETGLLGAKPTRYPIDQNHRLALDDGPMYSDPAATRVLRYLKGHPSQGIFLRRNSALQLIAYCDSDWGACPLTRPSLTGYFIFLGGSPISWKTIKQHIVSRSSAEAEYRSMAFTCCELSWLKALLKSLGVSHSLPMRLYYDSQAALYIAANPVFHERTKHIEIDCHYMPHQIHAGNIAASHVRTSEQLADIFTKALGRH</sequence>
<evidence type="ECO:0000313" key="1">
    <source>
        <dbReference type="EMBL" id="KAH9753938.1"/>
    </source>
</evidence>
<comment type="caution">
    <text evidence="1">The sequence shown here is derived from an EMBL/GenBank/DDBJ whole genome shotgun (WGS) entry which is preliminary data.</text>
</comment>
<dbReference type="EMBL" id="CM039174">
    <property type="protein sequence ID" value="KAH9753938.1"/>
    <property type="molecule type" value="Genomic_DNA"/>
</dbReference>